<dbReference type="Proteomes" id="UP000307092">
    <property type="component" value="Unassembled WGS sequence"/>
</dbReference>
<reference evidence="3" key="1">
    <citation type="submission" date="2016-06" db="EMBL/GenBank/DDBJ databases">
        <authorList>
            <consortium name="Pathogen Informatics"/>
        </authorList>
    </citation>
    <scope>NUCLEOTIDE SEQUENCE</scope>
    <source>
        <strain evidence="2">WHO F</strain>
    </source>
</reference>
<dbReference type="Proteomes" id="UP000182484">
    <property type="component" value="Unassembled WGS sequence"/>
</dbReference>
<dbReference type="AlphaFoldDB" id="A0A1D3E3Y1"/>
<dbReference type="EMBL" id="SUQX01000051">
    <property type="protein sequence ID" value="TJX04091.1"/>
    <property type="molecule type" value="Genomic_DNA"/>
</dbReference>
<protein>
    <submittedName>
        <fullName evidence="2">Phage associated protein</fullName>
    </submittedName>
</protein>
<evidence type="ECO:0000259" key="1">
    <source>
        <dbReference type="Pfam" id="PF22253"/>
    </source>
</evidence>
<proteinExistence type="predicted"/>
<name>A0A1D3E3Y1_NEIGO</name>
<evidence type="ECO:0000313" key="3">
    <source>
        <dbReference type="EMBL" id="SBQ21189.1"/>
    </source>
</evidence>
<feature type="domain" description="DUF6948" evidence="1">
    <location>
        <begin position="65"/>
        <end position="149"/>
    </location>
</feature>
<dbReference type="EMBL" id="FMTB01000066">
    <property type="protein sequence ID" value="SCW16550.1"/>
    <property type="molecule type" value="Genomic_DNA"/>
</dbReference>
<evidence type="ECO:0000313" key="5">
    <source>
        <dbReference type="EMBL" id="TJX04091.1"/>
    </source>
</evidence>
<dbReference type="EMBL" id="FLKW01000054">
    <property type="protein sequence ID" value="SBN24437.1"/>
    <property type="molecule type" value="Genomic_DNA"/>
</dbReference>
<sequence length="158" mass="17221">MEANKFEVKSLSDLIKVFAGIAADFEAAMGVKRADISTEFDEPQHEPQPPVTVAEQKGINDFAIGKEVIIRTYSAGVWFGVLKQKAGNEVILTKARRMYSWWAKESISLSGVARHGIRQDGSQICGELDSVWLEAIEIIPVTGGAAESIRTALEVAQS</sequence>
<evidence type="ECO:0000313" key="7">
    <source>
        <dbReference type="Proteomes" id="UP000307092"/>
    </source>
</evidence>
<evidence type="ECO:0000313" key="4">
    <source>
        <dbReference type="EMBL" id="SCW16550.1"/>
    </source>
</evidence>
<accession>A0A1D3E3Y1</accession>
<gene>
    <name evidence="5" type="ORF">E8M63_12525</name>
    <name evidence="4" type="ORF">ESCNG_690002</name>
    <name evidence="3" type="ORF">WHOF_01292</name>
    <name evidence="2" type="ORF">WHOF_02102</name>
</gene>
<reference evidence="4 6" key="2">
    <citation type="submission" date="2016-09" db="EMBL/GenBank/DDBJ databases">
        <authorList>
            <person name="Kumanski S."/>
            <person name="Beatrice B."/>
        </authorList>
    </citation>
    <scope>NUCLEOTIDE SEQUENCE [LARGE SCALE GENOMIC DNA]</scope>
    <source>
        <strain evidence="4">Mankind</strain>
    </source>
</reference>
<dbReference type="InterPro" id="IPR054226">
    <property type="entry name" value="DUF6948"/>
</dbReference>
<reference evidence="5 7" key="3">
    <citation type="submission" date="2019-04" db="EMBL/GenBank/DDBJ databases">
        <title>The CDC panel for molecular diagnostics of ciprofloxacin resistance and its use for research and clinical development.</title>
        <authorList>
            <person name="Liu H."/>
            <person name="Tang K."/>
            <person name="Pham C."/>
            <person name="Schmerer M."/>
        </authorList>
    </citation>
    <scope>NUCLEOTIDE SEQUENCE [LARGE SCALE GENOMIC DNA]</scope>
    <source>
        <strain evidence="5 7">LRRBGS_0742</strain>
    </source>
</reference>
<dbReference type="Proteomes" id="UP000239837">
    <property type="component" value="Chromosome"/>
</dbReference>
<evidence type="ECO:0000313" key="2">
    <source>
        <dbReference type="EMBL" id="SBN24437.1"/>
    </source>
</evidence>
<dbReference type="Pfam" id="PF22253">
    <property type="entry name" value="DUF6948"/>
    <property type="match status" value="1"/>
</dbReference>
<dbReference type="RefSeq" id="WP_002255718.1">
    <property type="nucleotide sequence ID" value="NZ_AP018377.1"/>
</dbReference>
<evidence type="ECO:0000313" key="6">
    <source>
        <dbReference type="Proteomes" id="UP000182484"/>
    </source>
</evidence>
<organism evidence="5 7">
    <name type="scientific">Neisseria gonorrhoeae</name>
    <dbReference type="NCBI Taxonomy" id="485"/>
    <lineage>
        <taxon>Bacteria</taxon>
        <taxon>Pseudomonadati</taxon>
        <taxon>Pseudomonadota</taxon>
        <taxon>Betaproteobacteria</taxon>
        <taxon>Neisseriales</taxon>
        <taxon>Neisseriaceae</taxon>
        <taxon>Neisseria</taxon>
    </lineage>
</organism>
<dbReference type="EMBL" id="LT591897">
    <property type="protein sequence ID" value="SBQ21189.1"/>
    <property type="molecule type" value="Genomic_DNA"/>
</dbReference>